<accession>A0ABT3YH14</accession>
<name>A0ABT3YH14_9HYPH</name>
<dbReference type="InterPro" id="IPR025833">
    <property type="entry name" value="GDYXXLXY"/>
</dbReference>
<sequence length="200" mass="21576">MTGLSQFLRRDINPVIAALVSAVVLIGMLGVMIQGRAAILQNGAEIILKAGPVDPRDLMRGDYVRLAYESISVADAALFEGEWPDKPGPVTVWLTLETDKNGLAVPTAITRDKPVPGNPAAVYLKSKPVQLYGERSAQNASVPLQFGIERYYVPEGEGLEIEAARNAGRTTVAVRVSKNGTAQIARLMIDGEALYQEPLY</sequence>
<feature type="transmembrane region" description="Helical" evidence="1">
    <location>
        <begin position="12"/>
        <end position="33"/>
    </location>
</feature>
<evidence type="ECO:0000313" key="2">
    <source>
        <dbReference type="EMBL" id="MCY0095199.1"/>
    </source>
</evidence>
<keyword evidence="1" id="KW-1133">Transmembrane helix</keyword>
<proteinExistence type="predicted"/>
<evidence type="ECO:0000313" key="3">
    <source>
        <dbReference type="Proteomes" id="UP001081283"/>
    </source>
</evidence>
<organism evidence="2 3">
    <name type="scientific">Hoeflea ulvae</name>
    <dbReference type="NCBI Taxonomy" id="2983764"/>
    <lineage>
        <taxon>Bacteria</taxon>
        <taxon>Pseudomonadati</taxon>
        <taxon>Pseudomonadota</taxon>
        <taxon>Alphaproteobacteria</taxon>
        <taxon>Hyphomicrobiales</taxon>
        <taxon>Rhizobiaceae</taxon>
        <taxon>Hoeflea</taxon>
    </lineage>
</organism>
<gene>
    <name evidence="2" type="ORF">OEG82_14375</name>
</gene>
<protein>
    <submittedName>
        <fullName evidence="2">GDYXXLXY domain-containing protein</fullName>
    </submittedName>
</protein>
<dbReference type="RefSeq" id="WP_267613093.1">
    <property type="nucleotide sequence ID" value="NZ_JAOVZQ010000001.1"/>
</dbReference>
<reference evidence="2" key="1">
    <citation type="submission" date="2022-10" db="EMBL/GenBank/DDBJ databases">
        <title>Hoeflea sp. J2-29, isolated from marine algae.</title>
        <authorList>
            <person name="Kristyanto S."/>
            <person name="Kim J.M."/>
            <person name="Jeon C.O."/>
        </authorList>
    </citation>
    <scope>NUCLEOTIDE SEQUENCE</scope>
    <source>
        <strain evidence="2">J2-29</strain>
    </source>
</reference>
<keyword evidence="1" id="KW-0812">Transmembrane</keyword>
<keyword evidence="3" id="KW-1185">Reference proteome</keyword>
<keyword evidence="1" id="KW-0472">Membrane</keyword>
<dbReference type="Pfam" id="PF14345">
    <property type="entry name" value="GDYXXLXY"/>
    <property type="match status" value="1"/>
</dbReference>
<dbReference type="Proteomes" id="UP001081283">
    <property type="component" value="Unassembled WGS sequence"/>
</dbReference>
<dbReference type="EMBL" id="JAOVZQ010000001">
    <property type="protein sequence ID" value="MCY0095199.1"/>
    <property type="molecule type" value="Genomic_DNA"/>
</dbReference>
<evidence type="ECO:0000256" key="1">
    <source>
        <dbReference type="SAM" id="Phobius"/>
    </source>
</evidence>
<comment type="caution">
    <text evidence="2">The sequence shown here is derived from an EMBL/GenBank/DDBJ whole genome shotgun (WGS) entry which is preliminary data.</text>
</comment>